<comment type="caution">
    <text evidence="2">The sequence shown here is derived from an EMBL/GenBank/DDBJ whole genome shotgun (WGS) entry which is preliminary data.</text>
</comment>
<reference evidence="3" key="1">
    <citation type="submission" date="2019-02" db="EMBL/GenBank/DDBJ databases">
        <title>Draft genome sequence of Dolichospermum planctonicum NIES-80.</title>
        <authorList>
            <person name="Yamaguchi H."/>
            <person name="Suzuki S."/>
            <person name="Kawachi M."/>
        </authorList>
    </citation>
    <scope>NUCLEOTIDE SEQUENCE [LARGE SCALE GENOMIC DNA]</scope>
    <source>
        <strain evidence="3">NIES-80</strain>
    </source>
</reference>
<dbReference type="Pfam" id="PF14015">
    <property type="entry name" value="DUF4231"/>
    <property type="match status" value="1"/>
</dbReference>
<name>A0A480AAU4_9CYAN</name>
<keyword evidence="1" id="KW-1133">Transmembrane helix</keyword>
<keyword evidence="1" id="KW-0812">Transmembrane</keyword>
<dbReference type="InterPro" id="IPR025325">
    <property type="entry name" value="DUF4231"/>
</dbReference>
<keyword evidence="1" id="KW-0472">Membrane</keyword>
<protein>
    <recommendedName>
        <fullName evidence="4">DUF4231 domain-containing protein</fullName>
    </recommendedName>
</protein>
<evidence type="ECO:0000256" key="1">
    <source>
        <dbReference type="SAM" id="Phobius"/>
    </source>
</evidence>
<sequence length="183" mass="21510">MAKKDSYSQLLKQEFINLFETLELNDRQKHYLKSRWLDQILWMEGRANDARQRYYQLRLTTIIGGVIVPILISLNINNKALDSYLKGFTIALSGMVAISSSVEEFFHYGERWRHYRRTTEILKGEGWELMELSGSYASYKTHEEAFKNFAANVENIIQSDVEVYLTKVTQETKKQKEEKKPEV</sequence>
<feature type="transmembrane region" description="Helical" evidence="1">
    <location>
        <begin position="88"/>
        <end position="106"/>
    </location>
</feature>
<dbReference type="RefSeq" id="WP_137906824.1">
    <property type="nucleotide sequence ID" value="NZ_BJCF01000005.1"/>
</dbReference>
<accession>A0A480AAU4</accession>
<proteinExistence type="predicted"/>
<dbReference type="NCBIfam" id="NF033634">
    <property type="entry name" value="SLATT_1"/>
    <property type="match status" value="1"/>
</dbReference>
<dbReference type="AlphaFoldDB" id="A0A480AAU4"/>
<evidence type="ECO:0000313" key="2">
    <source>
        <dbReference type="EMBL" id="GCL41056.1"/>
    </source>
</evidence>
<evidence type="ECO:0000313" key="3">
    <source>
        <dbReference type="Proteomes" id="UP000299367"/>
    </source>
</evidence>
<organism evidence="2 3">
    <name type="scientific">Dolichospermum planctonicum</name>
    <dbReference type="NCBI Taxonomy" id="136072"/>
    <lineage>
        <taxon>Bacteria</taxon>
        <taxon>Bacillati</taxon>
        <taxon>Cyanobacteriota</taxon>
        <taxon>Cyanophyceae</taxon>
        <taxon>Nostocales</taxon>
        <taxon>Aphanizomenonaceae</taxon>
        <taxon>Dolichospermum</taxon>
    </lineage>
</organism>
<dbReference type="EMBL" id="BJCF01000005">
    <property type="protein sequence ID" value="GCL41056.1"/>
    <property type="molecule type" value="Genomic_DNA"/>
</dbReference>
<dbReference type="OrthoDB" id="463467at2"/>
<gene>
    <name evidence="2" type="ORF">NIES80_07490</name>
</gene>
<feature type="transmembrane region" description="Helical" evidence="1">
    <location>
        <begin position="55"/>
        <end position="76"/>
    </location>
</feature>
<dbReference type="Proteomes" id="UP000299367">
    <property type="component" value="Unassembled WGS sequence"/>
</dbReference>
<evidence type="ECO:0008006" key="4">
    <source>
        <dbReference type="Google" id="ProtNLM"/>
    </source>
</evidence>